<protein>
    <recommendedName>
        <fullName evidence="4">Zinc-finger</fullName>
    </recommendedName>
</protein>
<keyword evidence="1" id="KW-0472">Membrane</keyword>
<feature type="transmembrane region" description="Helical" evidence="1">
    <location>
        <begin position="87"/>
        <end position="108"/>
    </location>
</feature>
<keyword evidence="3" id="KW-1185">Reference proteome</keyword>
<gene>
    <name evidence="2" type="ORF">QE382_003214</name>
</gene>
<accession>A0ABU0U8D8</accession>
<evidence type="ECO:0000256" key="1">
    <source>
        <dbReference type="SAM" id="Phobius"/>
    </source>
</evidence>
<dbReference type="EMBL" id="JAUTBA010000001">
    <property type="protein sequence ID" value="MDQ1151230.1"/>
    <property type="molecule type" value="Genomic_DNA"/>
</dbReference>
<sequence>MSEHEYTENMLWNFVDGNLSEQQKKHLLRQCAVNKALADKLQEIKSAHSQLKHLMEGSITPGPPLTKAVISEINKFEMAKMESDKRFDSGVIIATFLILIGCLCVPFYYCITNEAYKDSLLAIVNNDFFLNCILVVLTFIASLFVSSRIRLSLLKEGLMRNF</sequence>
<proteinExistence type="predicted"/>
<reference evidence="2 3" key="1">
    <citation type="submission" date="2023-07" db="EMBL/GenBank/DDBJ databases">
        <title>Functional and genomic diversity of the sorghum phyllosphere microbiome.</title>
        <authorList>
            <person name="Shade A."/>
        </authorList>
    </citation>
    <scope>NUCLEOTIDE SEQUENCE [LARGE SCALE GENOMIC DNA]</scope>
    <source>
        <strain evidence="2 3">SORGH_AS_0892</strain>
    </source>
</reference>
<keyword evidence="1" id="KW-1133">Transmembrane helix</keyword>
<evidence type="ECO:0000313" key="3">
    <source>
        <dbReference type="Proteomes" id="UP001244640"/>
    </source>
</evidence>
<name>A0ABU0U8D8_9SPHI</name>
<dbReference type="Proteomes" id="UP001244640">
    <property type="component" value="Unassembled WGS sequence"/>
</dbReference>
<dbReference type="RefSeq" id="WP_307186743.1">
    <property type="nucleotide sequence ID" value="NZ_JAUTBA010000001.1"/>
</dbReference>
<evidence type="ECO:0000313" key="2">
    <source>
        <dbReference type="EMBL" id="MDQ1151230.1"/>
    </source>
</evidence>
<organism evidence="2 3">
    <name type="scientific">Sphingobacterium zeae</name>
    <dbReference type="NCBI Taxonomy" id="1776859"/>
    <lineage>
        <taxon>Bacteria</taxon>
        <taxon>Pseudomonadati</taxon>
        <taxon>Bacteroidota</taxon>
        <taxon>Sphingobacteriia</taxon>
        <taxon>Sphingobacteriales</taxon>
        <taxon>Sphingobacteriaceae</taxon>
        <taxon>Sphingobacterium</taxon>
    </lineage>
</organism>
<evidence type="ECO:0008006" key="4">
    <source>
        <dbReference type="Google" id="ProtNLM"/>
    </source>
</evidence>
<comment type="caution">
    <text evidence="2">The sequence shown here is derived from an EMBL/GenBank/DDBJ whole genome shotgun (WGS) entry which is preliminary data.</text>
</comment>
<feature type="transmembrane region" description="Helical" evidence="1">
    <location>
        <begin position="128"/>
        <end position="145"/>
    </location>
</feature>
<keyword evidence="1" id="KW-0812">Transmembrane</keyword>